<dbReference type="GO" id="GO:0016491">
    <property type="term" value="F:oxidoreductase activity"/>
    <property type="evidence" value="ECO:0007669"/>
    <property type="project" value="UniProtKB-KW"/>
</dbReference>
<evidence type="ECO:0000313" key="5">
    <source>
        <dbReference type="EMBL" id="CAK9141861.1"/>
    </source>
</evidence>
<comment type="caution">
    <text evidence="5">The sequence shown here is derived from an EMBL/GenBank/DDBJ whole genome shotgun (WGS) entry which is preliminary data.</text>
</comment>
<dbReference type="Gene3D" id="3.40.50.720">
    <property type="entry name" value="NAD(P)-binding Rossmann-like Domain"/>
    <property type="match status" value="1"/>
</dbReference>
<dbReference type="PRINTS" id="PR00080">
    <property type="entry name" value="SDRFAMILY"/>
</dbReference>
<dbReference type="Pfam" id="PF00106">
    <property type="entry name" value="adh_short"/>
    <property type="match status" value="1"/>
</dbReference>
<reference evidence="5 6" key="1">
    <citation type="submission" date="2024-02" db="EMBL/GenBank/DDBJ databases">
        <authorList>
            <person name="Vignale AGUSTIN F."/>
            <person name="Sosa J E."/>
            <person name="Modenutti C."/>
        </authorList>
    </citation>
    <scope>NUCLEOTIDE SEQUENCE [LARGE SCALE GENOMIC DNA]</scope>
</reference>
<dbReference type="EMBL" id="CAUOFW020001181">
    <property type="protein sequence ID" value="CAK9141861.1"/>
    <property type="molecule type" value="Genomic_DNA"/>
</dbReference>
<keyword evidence="2" id="KW-0521">NADP</keyword>
<dbReference type="PANTHER" id="PTHR43490:SF91">
    <property type="entry name" value="NAD(P)-BINDING ROSSMANN-FOLD PROTEIN"/>
    <property type="match status" value="1"/>
</dbReference>
<evidence type="ECO:0000256" key="1">
    <source>
        <dbReference type="ARBA" id="ARBA00006484"/>
    </source>
</evidence>
<evidence type="ECO:0000256" key="3">
    <source>
        <dbReference type="ARBA" id="ARBA00023002"/>
    </source>
</evidence>
<dbReference type="InterPro" id="IPR002347">
    <property type="entry name" value="SDR_fam"/>
</dbReference>
<evidence type="ECO:0000256" key="4">
    <source>
        <dbReference type="RuleBase" id="RU000363"/>
    </source>
</evidence>
<dbReference type="PANTHER" id="PTHR43490">
    <property type="entry name" value="(+)-NEOMENTHOL DEHYDROGENASE"/>
    <property type="match status" value="1"/>
</dbReference>
<accession>A0ABC8RA47</accession>
<evidence type="ECO:0000256" key="2">
    <source>
        <dbReference type="ARBA" id="ARBA00022857"/>
    </source>
</evidence>
<evidence type="ECO:0000313" key="6">
    <source>
        <dbReference type="Proteomes" id="UP001642360"/>
    </source>
</evidence>
<keyword evidence="6" id="KW-1185">Reference proteome</keyword>
<dbReference type="Proteomes" id="UP001642360">
    <property type="component" value="Unassembled WGS sequence"/>
</dbReference>
<proteinExistence type="inferred from homology"/>
<dbReference type="AlphaFoldDB" id="A0ABC8RA47"/>
<protein>
    <submittedName>
        <fullName evidence="5">Uncharacterized protein</fullName>
    </submittedName>
</protein>
<dbReference type="PRINTS" id="PR00081">
    <property type="entry name" value="GDHRDH"/>
</dbReference>
<dbReference type="InterPro" id="IPR036291">
    <property type="entry name" value="NAD(P)-bd_dom_sf"/>
</dbReference>
<gene>
    <name evidence="5" type="ORF">ILEXP_LOCUS9489</name>
</gene>
<name>A0ABC8RA47_9AQUA</name>
<keyword evidence="3" id="KW-0560">Oxidoreductase</keyword>
<dbReference type="SUPFAM" id="SSF51735">
    <property type="entry name" value="NAD(P)-binding Rossmann-fold domains"/>
    <property type="match status" value="1"/>
</dbReference>
<sequence>MFHQLDVKDHTSMASLAKFIKTNFGKLDILVNNAADGGLVMDIEAFRAFKDGAGFMEVKDENAHLLDGIMKQTYEGAEECLRTNYYGTKGVTEALLPLLHLSNSARIVDVSSNYGLLMFILNEELKAELENVESLTEEKIDKIVQCYLRDFKENKLQANGWPLTVSAYKVSKAVTNAYTRLLARRFPNILVNCVHPGYVKTDITGNMGHLTPEEGAKTPVMAALLPDGGPSGVFFSEMQLSTF</sequence>
<comment type="similarity">
    <text evidence="1 4">Belongs to the short-chain dehydrogenases/reductases (SDR) family.</text>
</comment>
<organism evidence="5 6">
    <name type="scientific">Ilex paraguariensis</name>
    <name type="common">yerba mate</name>
    <dbReference type="NCBI Taxonomy" id="185542"/>
    <lineage>
        <taxon>Eukaryota</taxon>
        <taxon>Viridiplantae</taxon>
        <taxon>Streptophyta</taxon>
        <taxon>Embryophyta</taxon>
        <taxon>Tracheophyta</taxon>
        <taxon>Spermatophyta</taxon>
        <taxon>Magnoliopsida</taxon>
        <taxon>eudicotyledons</taxon>
        <taxon>Gunneridae</taxon>
        <taxon>Pentapetalae</taxon>
        <taxon>asterids</taxon>
        <taxon>campanulids</taxon>
        <taxon>Aquifoliales</taxon>
        <taxon>Aquifoliaceae</taxon>
        <taxon>Ilex</taxon>
    </lineage>
</organism>